<reference evidence="2 3" key="1">
    <citation type="submission" date="2020-05" db="EMBL/GenBank/DDBJ databases">
        <title>Mucilaginibacter mali sp. nov.</title>
        <authorList>
            <person name="Kim H.S."/>
            <person name="Lee K.C."/>
            <person name="Suh M.K."/>
            <person name="Kim J.-S."/>
            <person name="Han K.-I."/>
            <person name="Eom M.K."/>
            <person name="Shin Y.K."/>
            <person name="Lee J.-S."/>
        </authorList>
    </citation>
    <scope>NUCLEOTIDE SEQUENCE [LARGE SCALE GENOMIC DNA]</scope>
    <source>
        <strain evidence="2 3">G2-14</strain>
    </source>
</reference>
<dbReference type="Pfam" id="PF14240">
    <property type="entry name" value="YHYH"/>
    <property type="match status" value="2"/>
</dbReference>
<evidence type="ECO:0000313" key="3">
    <source>
        <dbReference type="Proteomes" id="UP000505355"/>
    </source>
</evidence>
<dbReference type="Proteomes" id="UP000505355">
    <property type="component" value="Chromosome"/>
</dbReference>
<dbReference type="PANTHER" id="PTHR30289">
    <property type="entry name" value="UNCHARACTERIZED PROTEIN YBCL-RELATED"/>
    <property type="match status" value="1"/>
</dbReference>
<dbReference type="PROSITE" id="PS51257">
    <property type="entry name" value="PROKAR_LIPOPROTEIN"/>
    <property type="match status" value="1"/>
</dbReference>
<protein>
    <submittedName>
        <fullName evidence="2">YHYH protein</fullName>
    </submittedName>
</protein>
<keyword evidence="3" id="KW-1185">Reference proteome</keyword>
<feature type="domain" description="YHYH" evidence="1">
    <location>
        <begin position="216"/>
        <end position="250"/>
    </location>
</feature>
<name>A0A7D4Q5H1_9SPHI</name>
<feature type="domain" description="YHYH" evidence="1">
    <location>
        <begin position="116"/>
        <end position="209"/>
    </location>
</feature>
<dbReference type="EMBL" id="CP054139">
    <property type="protein sequence ID" value="QKJ31667.1"/>
    <property type="molecule type" value="Genomic_DNA"/>
</dbReference>
<organism evidence="2 3">
    <name type="scientific">Mucilaginibacter mali</name>
    <dbReference type="NCBI Taxonomy" id="2740462"/>
    <lineage>
        <taxon>Bacteria</taxon>
        <taxon>Pseudomonadati</taxon>
        <taxon>Bacteroidota</taxon>
        <taxon>Sphingobacteriia</taxon>
        <taxon>Sphingobacteriales</taxon>
        <taxon>Sphingobacteriaceae</taxon>
        <taxon>Mucilaginibacter</taxon>
    </lineage>
</organism>
<dbReference type="InterPro" id="IPR025924">
    <property type="entry name" value="YHYH_dom"/>
</dbReference>
<evidence type="ECO:0000313" key="2">
    <source>
        <dbReference type="EMBL" id="QKJ31667.1"/>
    </source>
</evidence>
<sequence>MKPYKPLIAILMLGAIIMACKKDKQSDTTTSGSANGSAATNGTVGTNVPAVYKKIYGATDIYIEGDYVVIKTNGFPDHKSPYYSGTAWASTKYEAYNGTNPLWGQNPNKIAEADATFKIPLNPKAATTHAATPLGAMGVAVNGVDIFNQYAAMYSPLTNEANGFDQYGGHPQQQGVYHYHVEPTYITANKGKDALVGFLLDGFPVYGPLENGKTITNADLDAYHGHTGVTADYPSGIYHYHITAADPYINGNGYYGTPGTVSQ</sequence>
<dbReference type="PANTHER" id="PTHR30289:SF8">
    <property type="entry name" value="YHYH DOMAIN-CONTAINING PROTEIN"/>
    <property type="match status" value="1"/>
</dbReference>
<dbReference type="AlphaFoldDB" id="A0A7D4Q5H1"/>
<evidence type="ECO:0000259" key="1">
    <source>
        <dbReference type="Pfam" id="PF14240"/>
    </source>
</evidence>
<dbReference type="RefSeq" id="WP_173416326.1">
    <property type="nucleotide sequence ID" value="NZ_CP054139.1"/>
</dbReference>
<dbReference type="KEGG" id="mmab:HQ865_18490"/>
<gene>
    <name evidence="2" type="ORF">HQ865_18490</name>
</gene>
<accession>A0A7D4Q5H1</accession>
<proteinExistence type="predicted"/>